<name>A0ABZ2Y0K6_9RHOB</name>
<sequence>MRDRVAGLVAVSSGAPVTRLGDISSMSARVRAIAYTARYTPSLLPAELRAGVAMIDSHDGDGFMDVQFPKGSTDRRTIQQLALGSLIQDGYRLSVQQGVAGFACASHWAVRDLGGGSWFGALWYRASICMVGRIW</sequence>
<gene>
    <name evidence="1" type="ORF">QEZ52_07825</name>
</gene>
<keyword evidence="2" id="KW-1185">Reference proteome</keyword>
<dbReference type="Proteomes" id="UP001623232">
    <property type="component" value="Chromosome"/>
</dbReference>
<proteinExistence type="predicted"/>
<dbReference type="EMBL" id="CP123584">
    <property type="protein sequence ID" value="WZK90441.1"/>
    <property type="molecule type" value="Genomic_DNA"/>
</dbReference>
<dbReference type="RefSeq" id="WP_406649200.1">
    <property type="nucleotide sequence ID" value="NZ_CP123584.1"/>
</dbReference>
<accession>A0ABZ2Y0K6</accession>
<evidence type="ECO:0000313" key="2">
    <source>
        <dbReference type="Proteomes" id="UP001623232"/>
    </source>
</evidence>
<organism evidence="1 2">
    <name type="scientific">Aliisedimentitalea scapharcae</name>
    <dbReference type="NCBI Taxonomy" id="1524259"/>
    <lineage>
        <taxon>Bacteria</taxon>
        <taxon>Pseudomonadati</taxon>
        <taxon>Pseudomonadota</taxon>
        <taxon>Alphaproteobacteria</taxon>
        <taxon>Rhodobacterales</taxon>
        <taxon>Roseobacteraceae</taxon>
        <taxon>Aliisedimentitalea</taxon>
    </lineage>
</organism>
<reference evidence="1 2" key="1">
    <citation type="submission" date="2023-04" db="EMBL/GenBank/DDBJ databases">
        <title>Complete genome sequence of Alisedimentitalea scapharcae.</title>
        <authorList>
            <person name="Rong J.-C."/>
            <person name="Yi M.-L."/>
            <person name="Zhao Q."/>
        </authorList>
    </citation>
    <scope>NUCLEOTIDE SEQUENCE [LARGE SCALE GENOMIC DNA]</scope>
    <source>
        <strain evidence="1 2">KCTC 42119</strain>
    </source>
</reference>
<evidence type="ECO:0000313" key="1">
    <source>
        <dbReference type="EMBL" id="WZK90441.1"/>
    </source>
</evidence>
<protein>
    <submittedName>
        <fullName evidence="1">Uncharacterized protein</fullName>
    </submittedName>
</protein>